<name>A0A5J4WW00_9EUKA</name>
<evidence type="ECO:0000313" key="1">
    <source>
        <dbReference type="EMBL" id="KAA6399120.1"/>
    </source>
</evidence>
<evidence type="ECO:0000313" key="2">
    <source>
        <dbReference type="Proteomes" id="UP000324800"/>
    </source>
</evidence>
<accession>A0A5J4WW00</accession>
<reference evidence="1 2" key="1">
    <citation type="submission" date="2019-03" db="EMBL/GenBank/DDBJ databases">
        <title>Single cell metagenomics reveals metabolic interactions within the superorganism composed of flagellate Streblomastix strix and complex community of Bacteroidetes bacteria on its surface.</title>
        <authorList>
            <person name="Treitli S.C."/>
            <person name="Kolisko M."/>
            <person name="Husnik F."/>
            <person name="Keeling P."/>
            <person name="Hampl V."/>
        </authorList>
    </citation>
    <scope>NUCLEOTIDE SEQUENCE [LARGE SCALE GENOMIC DNA]</scope>
    <source>
        <strain evidence="1">ST1C</strain>
    </source>
</reference>
<organism evidence="1 2">
    <name type="scientific">Streblomastix strix</name>
    <dbReference type="NCBI Taxonomy" id="222440"/>
    <lineage>
        <taxon>Eukaryota</taxon>
        <taxon>Metamonada</taxon>
        <taxon>Preaxostyla</taxon>
        <taxon>Oxymonadida</taxon>
        <taxon>Streblomastigidae</taxon>
        <taxon>Streblomastix</taxon>
    </lineage>
</organism>
<dbReference type="Pfam" id="PF08613">
    <property type="entry name" value="Cyclin"/>
    <property type="match status" value="1"/>
</dbReference>
<gene>
    <name evidence="1" type="ORF">EZS28_005356</name>
</gene>
<dbReference type="Gene3D" id="1.10.472.10">
    <property type="entry name" value="Cyclin-like"/>
    <property type="match status" value="1"/>
</dbReference>
<dbReference type="InterPro" id="IPR013922">
    <property type="entry name" value="Cyclin_PHO80-like"/>
</dbReference>
<protein>
    <submittedName>
        <fullName evidence="1">Uncharacterized protein</fullName>
    </submittedName>
</protein>
<dbReference type="GO" id="GO:0019901">
    <property type="term" value="F:protein kinase binding"/>
    <property type="evidence" value="ECO:0007669"/>
    <property type="project" value="InterPro"/>
</dbReference>
<sequence>MTGSELVYAIYLIQKLVESEIQDLDQDKQSAMITESNIGTVLICAVILAMKVLRDVIEKNNSWWAKAFEMINITKSFLDLMIDSNSVALINVTLMTSSD</sequence>
<proteinExistence type="predicted"/>
<dbReference type="Proteomes" id="UP000324800">
    <property type="component" value="Unassembled WGS sequence"/>
</dbReference>
<dbReference type="AlphaFoldDB" id="A0A5J4WW00"/>
<dbReference type="EMBL" id="SNRW01000817">
    <property type="protein sequence ID" value="KAA6399120.1"/>
    <property type="molecule type" value="Genomic_DNA"/>
</dbReference>
<comment type="caution">
    <text evidence="1">The sequence shown here is derived from an EMBL/GenBank/DDBJ whole genome shotgun (WGS) entry which is preliminary data.</text>
</comment>